<feature type="region of interest" description="Disordered" evidence="1">
    <location>
        <begin position="152"/>
        <end position="180"/>
    </location>
</feature>
<feature type="compositionally biased region" description="Basic and acidic residues" evidence="1">
    <location>
        <begin position="152"/>
        <end position="161"/>
    </location>
</feature>
<organism evidence="2 3">
    <name type="scientific">Ridgeia piscesae</name>
    <name type="common">Tubeworm</name>
    <dbReference type="NCBI Taxonomy" id="27915"/>
    <lineage>
        <taxon>Eukaryota</taxon>
        <taxon>Metazoa</taxon>
        <taxon>Spiralia</taxon>
        <taxon>Lophotrochozoa</taxon>
        <taxon>Annelida</taxon>
        <taxon>Polychaeta</taxon>
        <taxon>Sedentaria</taxon>
        <taxon>Canalipalpata</taxon>
        <taxon>Sabellida</taxon>
        <taxon>Siboglinidae</taxon>
        <taxon>Ridgeia</taxon>
    </lineage>
</organism>
<feature type="region of interest" description="Disordered" evidence="1">
    <location>
        <begin position="224"/>
        <end position="252"/>
    </location>
</feature>
<feature type="region of interest" description="Disordered" evidence="1">
    <location>
        <begin position="643"/>
        <end position="676"/>
    </location>
</feature>
<feature type="compositionally biased region" description="Low complexity" evidence="1">
    <location>
        <begin position="645"/>
        <end position="666"/>
    </location>
</feature>
<gene>
    <name evidence="2" type="ORF">NP493_656g00027</name>
</gene>
<feature type="compositionally biased region" description="Low complexity" evidence="1">
    <location>
        <begin position="83"/>
        <end position="95"/>
    </location>
</feature>
<feature type="compositionally biased region" description="Polar residues" evidence="1">
    <location>
        <begin position="299"/>
        <end position="310"/>
    </location>
</feature>
<comment type="caution">
    <text evidence="2">The sequence shown here is derived from an EMBL/GenBank/DDBJ whole genome shotgun (WGS) entry which is preliminary data.</text>
</comment>
<feature type="compositionally biased region" description="Basic and acidic residues" evidence="1">
    <location>
        <begin position="410"/>
        <end position="423"/>
    </location>
</feature>
<feature type="region of interest" description="Disordered" evidence="1">
    <location>
        <begin position="82"/>
        <end position="105"/>
    </location>
</feature>
<reference evidence="2" key="1">
    <citation type="journal article" date="2023" name="Mol. Biol. Evol.">
        <title>Third-Generation Sequencing Reveals the Adaptive Role of the Epigenome in Three Deep-Sea Polychaetes.</title>
        <authorList>
            <person name="Perez M."/>
            <person name="Aroh O."/>
            <person name="Sun Y."/>
            <person name="Lan Y."/>
            <person name="Juniper S.K."/>
            <person name="Young C.R."/>
            <person name="Angers B."/>
            <person name="Qian P.Y."/>
        </authorList>
    </citation>
    <scope>NUCLEOTIDE SEQUENCE</scope>
    <source>
        <strain evidence="2">R07B-5</strain>
    </source>
</reference>
<protein>
    <submittedName>
        <fullName evidence="2">Uncharacterized protein</fullName>
    </submittedName>
</protein>
<feature type="compositionally biased region" description="Polar residues" evidence="1">
    <location>
        <begin position="389"/>
        <end position="409"/>
    </location>
</feature>
<evidence type="ECO:0000313" key="3">
    <source>
        <dbReference type="Proteomes" id="UP001209878"/>
    </source>
</evidence>
<proteinExistence type="predicted"/>
<keyword evidence="3" id="KW-1185">Reference proteome</keyword>
<feature type="compositionally biased region" description="Basic and acidic residues" evidence="1">
    <location>
        <begin position="567"/>
        <end position="576"/>
    </location>
</feature>
<feature type="region of interest" description="Disordered" evidence="1">
    <location>
        <begin position="294"/>
        <end position="360"/>
    </location>
</feature>
<name>A0AAD9KTP3_RIDPI</name>
<dbReference type="Proteomes" id="UP001209878">
    <property type="component" value="Unassembled WGS sequence"/>
</dbReference>
<feature type="compositionally biased region" description="Polar residues" evidence="1">
    <location>
        <begin position="550"/>
        <end position="564"/>
    </location>
</feature>
<feature type="region of interest" description="Disordered" evidence="1">
    <location>
        <begin position="389"/>
        <end position="434"/>
    </location>
</feature>
<dbReference type="AlphaFoldDB" id="A0AAD9KTP3"/>
<sequence length="709" mass="78055">MNLSRSLVDSWYNREPFLSDVGNNSTKPTNSHIVFRNKTYPSATAALEAYIDDYLGHNTRGRRRYGRDCVADLLLMTPTGDTSSLPSVSMMSSSESQDRGGNGCSGIKMPETFCKRQRIIQSKDLVAVGTSVYESTRNLDRILAESRCSLEGKKTPVDHSHSPPAFTRSPTHKPTSPPKSAVLTHADLEKIRSRVRDNDSYRSFLEQSHVHKRSLLSRSLDSLLSNRNDSDSTIQDSDDKYSSDGGRCPPSWIQEVDREEDVDGTIVSGHMIHRRPVPRDKAFSIAVSTPKRLARSYSPGRSGNDSTLSVHQVEPPRGHIAGSSSDMASAKLRHMRLQSTDSPDSFRRRDGGFDSQLDQTVDNGTLHDTYFDSKSVSWSWMSDFSQLKTPTLRQKPTDLSRSLNDMQTSPERRRTPRPKRDGSPGKTVCFDFTPQEPSRKLPPVYDLMAPWLKDSQREAYLRRLESEIEDSPSSVAGDSVCSSSNWKACDILGTSLGICGDSAGDGTGGGKHVPLEQPQVQDFTCAAQPEVGTFLEKIRHLLATPPPDQSRGTVSTPDTPTSEQILDGDRSWEKTSSKATPDYLREVTDLTGTRDVDRIVAALLTSTGSALQSGDMSQRDSLRPGTKEALKNILFAMQTTMGTIPPKTATTPVTPTSQTSSQKQASMAVQTEQHSLERVKNLSVSITPESRQLLAARATQEAGGESLER</sequence>
<evidence type="ECO:0000313" key="2">
    <source>
        <dbReference type="EMBL" id="KAK2176548.1"/>
    </source>
</evidence>
<accession>A0AAD9KTP3</accession>
<evidence type="ECO:0000256" key="1">
    <source>
        <dbReference type="SAM" id="MobiDB-lite"/>
    </source>
</evidence>
<feature type="region of interest" description="Disordered" evidence="1">
    <location>
        <begin position="543"/>
        <end position="578"/>
    </location>
</feature>
<dbReference type="EMBL" id="JAODUO010000656">
    <property type="protein sequence ID" value="KAK2176548.1"/>
    <property type="molecule type" value="Genomic_DNA"/>
</dbReference>